<organism evidence="4">
    <name type="scientific">Grosmannia clavigera (strain kw1407 / UAMH 11150)</name>
    <name type="common">Blue stain fungus</name>
    <name type="synonym">Graphiocladiella clavigera</name>
    <dbReference type="NCBI Taxonomy" id="655863"/>
    <lineage>
        <taxon>Eukaryota</taxon>
        <taxon>Fungi</taxon>
        <taxon>Dikarya</taxon>
        <taxon>Ascomycota</taxon>
        <taxon>Pezizomycotina</taxon>
        <taxon>Sordariomycetes</taxon>
        <taxon>Sordariomycetidae</taxon>
        <taxon>Ophiostomatales</taxon>
        <taxon>Ophiostomataceae</taxon>
        <taxon>Leptographium</taxon>
    </lineage>
</organism>
<dbReference type="RefSeq" id="XP_014171546.1">
    <property type="nucleotide sequence ID" value="XM_014316071.1"/>
</dbReference>
<keyword evidence="2" id="KW-0732">Signal</keyword>
<feature type="chain" id="PRO_5003264000" evidence="2">
    <location>
        <begin position="22"/>
        <end position="305"/>
    </location>
</feature>
<dbReference type="EMBL" id="GL629782">
    <property type="protein sequence ID" value="EFX02064.1"/>
    <property type="molecule type" value="Genomic_DNA"/>
</dbReference>
<evidence type="ECO:0000256" key="1">
    <source>
        <dbReference type="SAM" id="MobiDB-lite"/>
    </source>
</evidence>
<feature type="signal peptide" evidence="2">
    <location>
        <begin position="1"/>
        <end position="21"/>
    </location>
</feature>
<dbReference type="Proteomes" id="UP000007796">
    <property type="component" value="Unassembled WGS sequence"/>
</dbReference>
<dbReference type="HOGENOM" id="CLU_912325_0_0_1"/>
<evidence type="ECO:0000256" key="2">
    <source>
        <dbReference type="SAM" id="SignalP"/>
    </source>
</evidence>
<dbReference type="GeneID" id="25975067"/>
<name>F0XJ40_GROCL</name>
<keyword evidence="4" id="KW-1185">Reference proteome</keyword>
<dbReference type="AlphaFoldDB" id="F0XJ40"/>
<proteinExistence type="predicted"/>
<evidence type="ECO:0000313" key="4">
    <source>
        <dbReference type="Proteomes" id="UP000007796"/>
    </source>
</evidence>
<evidence type="ECO:0000313" key="3">
    <source>
        <dbReference type="EMBL" id="EFX02064.1"/>
    </source>
</evidence>
<sequence>MKLHATAIVCMTVLLALPASTSPVRRSVLFLSGSSSSGREASLDLDTVTYTIAPYSFATTGTSSAEAITGTGAESSLPSVESYESAPASTYSSSLVVTSSADALSASSSTSPSATTVTTWLSEAVTITTTLWVSPSPSSSSSSTTPKYTCTVNEATTLTRTAFVTATATVMVSKTSTGSNTNTSTVPVPSTFVTQPWSLTVPWTNSSASIQTWTALAASGAITGGKQPHGNATHTWATLTASCSEDTATGGALRTKATSLSQSRPFANATTTTTTTTEMTLTKDTASWTSATKHEKPTTTLEMYH</sequence>
<gene>
    <name evidence="3" type="ORF">CMQ_2113</name>
</gene>
<feature type="region of interest" description="Disordered" evidence="1">
    <location>
        <begin position="256"/>
        <end position="275"/>
    </location>
</feature>
<protein>
    <submittedName>
        <fullName evidence="3">Uncharacterized protein</fullName>
    </submittedName>
</protein>
<reference evidence="3 4" key="1">
    <citation type="journal article" date="2011" name="Proc. Natl. Acad. Sci. U.S.A.">
        <title>Genome and transcriptome analyses of the mountain pine beetle-fungal symbiont Grosmannia clavigera, a lodgepole pine pathogen.</title>
        <authorList>
            <person name="DiGuistini S."/>
            <person name="Wang Y."/>
            <person name="Liao N.Y."/>
            <person name="Taylor G."/>
            <person name="Tanguay P."/>
            <person name="Feau N."/>
            <person name="Henrissat B."/>
            <person name="Chan S.K."/>
            <person name="Hesse-Orce U."/>
            <person name="Alamouti S.M."/>
            <person name="Tsui C.K.M."/>
            <person name="Docking R.T."/>
            <person name="Levasseur A."/>
            <person name="Haridas S."/>
            <person name="Robertson G."/>
            <person name="Birol I."/>
            <person name="Holt R.A."/>
            <person name="Marra M.A."/>
            <person name="Hamelin R.C."/>
            <person name="Hirst M."/>
            <person name="Jones S.J.M."/>
            <person name="Bohlmann J."/>
            <person name="Breuil C."/>
        </authorList>
    </citation>
    <scope>NUCLEOTIDE SEQUENCE [LARGE SCALE GENOMIC DNA]</scope>
    <source>
        <strain evidence="4">kw1407 / UAMH 11150</strain>
    </source>
</reference>
<dbReference type="InParanoid" id="F0XJ40"/>
<feature type="compositionally biased region" description="Polar residues" evidence="1">
    <location>
        <begin position="256"/>
        <end position="269"/>
    </location>
</feature>
<accession>F0XJ40</accession>